<dbReference type="GO" id="GO:0008270">
    <property type="term" value="F:zinc ion binding"/>
    <property type="evidence" value="ECO:0007669"/>
    <property type="project" value="UniProtKB-KW"/>
</dbReference>
<dbReference type="InterPro" id="IPR040954">
    <property type="entry name" value="Znf-CCCH_8"/>
</dbReference>
<dbReference type="KEGG" id="pcw:110216257"/>
<dbReference type="AlphaFoldDB" id="A0A6P5L6M1"/>
<reference evidence="16" key="1">
    <citation type="submission" date="2025-08" db="UniProtKB">
        <authorList>
            <consortium name="RefSeq"/>
        </authorList>
    </citation>
    <scope>IDENTIFICATION</scope>
    <source>
        <tissue evidence="16">Spleen</tissue>
    </source>
</reference>
<dbReference type="GO" id="GO:0061014">
    <property type="term" value="P:positive regulation of mRNA catabolic process"/>
    <property type="evidence" value="ECO:0007669"/>
    <property type="project" value="TreeGrafter"/>
</dbReference>
<evidence type="ECO:0000256" key="2">
    <source>
        <dbReference type="ARBA" id="ARBA00004496"/>
    </source>
</evidence>
<feature type="domain" description="WWE" evidence="13">
    <location>
        <begin position="744"/>
        <end position="826"/>
    </location>
</feature>
<evidence type="ECO:0000256" key="7">
    <source>
        <dbReference type="ARBA" id="ARBA00022771"/>
    </source>
</evidence>
<dbReference type="SUPFAM" id="SSF56399">
    <property type="entry name" value="ADP-ribosylation"/>
    <property type="match status" value="1"/>
</dbReference>
<dbReference type="GO" id="GO:0032481">
    <property type="term" value="P:positive regulation of type I interferon production"/>
    <property type="evidence" value="ECO:0007669"/>
    <property type="project" value="TreeGrafter"/>
</dbReference>
<feature type="compositionally biased region" description="Basic residues" evidence="12">
    <location>
        <begin position="218"/>
        <end position="231"/>
    </location>
</feature>
<dbReference type="Pfam" id="PF25261">
    <property type="entry name" value="zf-CCCH_PARP12"/>
    <property type="match status" value="1"/>
</dbReference>
<dbReference type="GO" id="GO:1990404">
    <property type="term" value="F:NAD+-protein mono-ADP-ribosyltransferase activity"/>
    <property type="evidence" value="ECO:0007669"/>
    <property type="project" value="TreeGrafter"/>
</dbReference>
<evidence type="ECO:0000256" key="4">
    <source>
        <dbReference type="ARBA" id="ARBA00022553"/>
    </source>
</evidence>
<feature type="region of interest" description="Disordered" evidence="12">
    <location>
        <begin position="218"/>
        <end position="293"/>
    </location>
</feature>
<evidence type="ECO:0000256" key="9">
    <source>
        <dbReference type="ARBA" id="ARBA00023242"/>
    </source>
</evidence>
<dbReference type="Pfam" id="PF18606">
    <property type="entry name" value="HTH_53"/>
    <property type="match status" value="1"/>
</dbReference>
<evidence type="ECO:0000256" key="11">
    <source>
        <dbReference type="RuleBase" id="RU362114"/>
    </source>
</evidence>
<evidence type="ECO:0000256" key="3">
    <source>
        <dbReference type="ARBA" id="ARBA00022490"/>
    </source>
</evidence>
<feature type="compositionally biased region" description="Polar residues" evidence="12">
    <location>
        <begin position="232"/>
        <end position="244"/>
    </location>
</feature>
<dbReference type="GO" id="GO:0009615">
    <property type="term" value="P:response to virus"/>
    <property type="evidence" value="ECO:0007669"/>
    <property type="project" value="TreeGrafter"/>
</dbReference>
<dbReference type="GO" id="GO:0003723">
    <property type="term" value="F:RNA binding"/>
    <property type="evidence" value="ECO:0007669"/>
    <property type="project" value="TreeGrafter"/>
</dbReference>
<evidence type="ECO:0000259" key="14">
    <source>
        <dbReference type="PROSITE" id="PS51059"/>
    </source>
</evidence>
<evidence type="ECO:0000256" key="6">
    <source>
        <dbReference type="ARBA" id="ARBA00022737"/>
    </source>
</evidence>
<evidence type="ECO:0000256" key="10">
    <source>
        <dbReference type="ARBA" id="ARBA00024347"/>
    </source>
</evidence>
<proteinExistence type="inferred from homology"/>
<keyword evidence="6" id="KW-0677">Repeat</keyword>
<comment type="subcellular location">
    <subcellularLocation>
        <location evidence="2">Cytoplasm</location>
    </subcellularLocation>
    <subcellularLocation>
        <location evidence="1">Nucleus</location>
    </subcellularLocation>
</comment>
<keyword evidence="11" id="KW-0808">Transferase</keyword>
<organism evidence="15 16">
    <name type="scientific">Phascolarctos cinereus</name>
    <name type="common">Koala</name>
    <dbReference type="NCBI Taxonomy" id="38626"/>
    <lineage>
        <taxon>Eukaryota</taxon>
        <taxon>Metazoa</taxon>
        <taxon>Chordata</taxon>
        <taxon>Craniata</taxon>
        <taxon>Vertebrata</taxon>
        <taxon>Euteleostomi</taxon>
        <taxon>Mammalia</taxon>
        <taxon>Metatheria</taxon>
        <taxon>Diprotodontia</taxon>
        <taxon>Phascolarctidae</taxon>
        <taxon>Phascolarctos</taxon>
    </lineage>
</organism>
<dbReference type="Gene3D" id="3.90.228.10">
    <property type="match status" value="1"/>
</dbReference>
<keyword evidence="8" id="KW-0862">Zinc</keyword>
<keyword evidence="7" id="KW-0863">Zinc-finger</keyword>
<keyword evidence="5" id="KW-0479">Metal-binding</keyword>
<keyword evidence="11" id="KW-0520">NAD</keyword>
<dbReference type="RefSeq" id="XP_020853728.1">
    <property type="nucleotide sequence ID" value="XM_020998069.1"/>
</dbReference>
<dbReference type="InterPro" id="IPR037197">
    <property type="entry name" value="WWE_dom_sf"/>
</dbReference>
<dbReference type="PROSITE" id="PS51059">
    <property type="entry name" value="PARP_CATALYTIC"/>
    <property type="match status" value="1"/>
</dbReference>
<dbReference type="SUPFAM" id="SSF117839">
    <property type="entry name" value="WWE domain"/>
    <property type="match status" value="1"/>
</dbReference>
<dbReference type="CDD" id="cd01439">
    <property type="entry name" value="TCCD_inducible_PARP_like"/>
    <property type="match status" value="1"/>
</dbReference>
<dbReference type="GO" id="GO:0005634">
    <property type="term" value="C:nucleus"/>
    <property type="evidence" value="ECO:0007669"/>
    <property type="project" value="UniProtKB-SubCell"/>
</dbReference>
<dbReference type="EC" id="2.4.2.-" evidence="11"/>
<sequence length="1051" mass="118423">MADPAVCAFLTRLLCSHGGRMELRELLSFVELPEVQLLEVLREAGPDRFVLLDHEGDAGPTVLATTRVRVCRRVVCGGACEALHLCKLNLLDRCRRERDYCKYSHEIHSEKNIKILKKHDLSGLTKNELAVLLPQSDSFFLPDICKYYKGENRQDSCSKKTECMKLHICEHFLEGKCGFVHCNRSHNLMDTKVLEFLKEEGFTELVVRNIQDICNQKHAKSDKHISRRGRPNQKNVGSRSQSRNRYYFGRQELSPSPSPSASVGTARIPERDQTGPAPLPSSKGKVSESGVTKNSVALSRDCVQSVSASPKTASTQEVSQVGTDLGFPVTDHIEGHCGSQDGVQHAASISPLASADKRTTPAVSSHASRIVNVFFGSETDSFLSPSPVTTSKNGLMSSLSYTDAGDDCGSQKAYSSPPPKKTVDMQGIESSAVVFSKYKPTTNLKKEESSSKSTDSKLMLMNSKMTETAMWICNLEIPVANNIVANDSCSVRSGTSYNKQSQRRESAACKVDATTLSSEGMVRDEIEKPFHLPQFIQASPVSNTATARVRPKASSASDVSQGRIQKSVLAQSSSPTVMQATSISMPTSDHKTATSSQRKKDVHKQWLSDRQAGSVFTSGSSQSPGTLTTNKSRVVSPCKSTNAEDFKDRVSNATPSGMANNGSDKICLDYLSADCKLQSCCKFIHFHLPYRWQVCISDNWKDFKDMEDIERAYCDPGISKSHSIDFQKMLLDHYPVRRLCTPSSIQNPAHVLATKWHWYWKNELDQWIEYGKKEGSEFTSGDLEFFFLLCPEEFVEFSEGLHRYKVNFNEMIQTNVVSHTKREVRRRPEYVSSVTLYWTQKKENQHQEQSKRVSFSFPSHWDELNPPHTQYKLFEVRSTSFEYSNIRSRFKTTMKNFDIQKIMRNQNPSLWNDFQRKKRRMLNGGNEKILFHAADAFNMHIICNLNFDWSFQSLREAKYGKGIYFAKDACSSHNNHKSSAKNRIMFVAQVLVGAFVQGKMEYTHPPQNVTRCDSCVDNMTSPSTYVIFDKHQIYPEYIIEYTYIDKGCSIS</sequence>
<feature type="compositionally biased region" description="Polar residues" evidence="12">
    <location>
        <begin position="554"/>
        <end position="587"/>
    </location>
</feature>
<dbReference type="PANTHER" id="PTHR45740:SF8">
    <property type="entry name" value="ZINC FINGER CCCH-TYPE ANTIVIRAL PROTEIN 1"/>
    <property type="match status" value="1"/>
</dbReference>
<dbReference type="InterPro" id="IPR057602">
    <property type="entry name" value="Zfn-CCCH_PARP12"/>
</dbReference>
<keyword evidence="15" id="KW-1185">Reference proteome</keyword>
<dbReference type="PROSITE" id="PS50918">
    <property type="entry name" value="WWE"/>
    <property type="match status" value="1"/>
</dbReference>
<dbReference type="Gene3D" id="3.30.720.50">
    <property type="match status" value="1"/>
</dbReference>
<dbReference type="Pfam" id="PF18633">
    <property type="entry name" value="zf-CCCH_8"/>
    <property type="match status" value="1"/>
</dbReference>
<dbReference type="GeneID" id="110216257"/>
<comment type="similarity">
    <text evidence="10">Belongs to the ARTD/PARP family.</text>
</comment>
<evidence type="ECO:0000256" key="12">
    <source>
        <dbReference type="SAM" id="MobiDB-lite"/>
    </source>
</evidence>
<dbReference type="Pfam" id="PF00644">
    <property type="entry name" value="PARP"/>
    <property type="match status" value="1"/>
</dbReference>
<dbReference type="InParanoid" id="A0A6P5L6M1"/>
<evidence type="ECO:0000313" key="15">
    <source>
        <dbReference type="Proteomes" id="UP000515140"/>
    </source>
</evidence>
<dbReference type="Proteomes" id="UP000515140">
    <property type="component" value="Unplaced"/>
</dbReference>
<dbReference type="InterPro" id="IPR004170">
    <property type="entry name" value="WWE_dom"/>
</dbReference>
<dbReference type="GO" id="GO:0005737">
    <property type="term" value="C:cytoplasm"/>
    <property type="evidence" value="ECO:0007669"/>
    <property type="project" value="UniProtKB-SubCell"/>
</dbReference>
<dbReference type="Gene3D" id="1.10.10.10">
    <property type="entry name" value="Winged helix-like DNA-binding domain superfamily/Winged helix DNA-binding domain"/>
    <property type="match status" value="1"/>
</dbReference>
<dbReference type="PANTHER" id="PTHR45740">
    <property type="entry name" value="POLY [ADP-RIBOSE] POLYMERASE"/>
    <property type="match status" value="1"/>
</dbReference>
<evidence type="ECO:0000259" key="13">
    <source>
        <dbReference type="PROSITE" id="PS50918"/>
    </source>
</evidence>
<keyword evidence="9" id="KW-0539">Nucleus</keyword>
<dbReference type="GO" id="GO:0003950">
    <property type="term" value="F:NAD+ poly-ADP-ribosyltransferase activity"/>
    <property type="evidence" value="ECO:0007669"/>
    <property type="project" value="UniProtKB-UniRule"/>
</dbReference>
<dbReference type="InterPro" id="IPR051712">
    <property type="entry name" value="ARTD-AVP"/>
</dbReference>
<keyword evidence="11" id="KW-0328">Glycosyltransferase</keyword>
<evidence type="ECO:0000313" key="16">
    <source>
        <dbReference type="RefSeq" id="XP_020853728.1"/>
    </source>
</evidence>
<evidence type="ECO:0000256" key="1">
    <source>
        <dbReference type="ARBA" id="ARBA00004123"/>
    </source>
</evidence>
<gene>
    <name evidence="16" type="primary">LOC110216257</name>
</gene>
<dbReference type="Pfam" id="PF02825">
    <property type="entry name" value="WWE"/>
    <property type="match status" value="1"/>
</dbReference>
<protein>
    <recommendedName>
        <fullName evidence="11">Poly [ADP-ribose] polymerase</fullName>
        <shortName evidence="11">PARP</shortName>
        <ecNumber evidence="11">2.4.2.-</ecNumber>
    </recommendedName>
</protein>
<dbReference type="Pfam" id="PF23466">
    <property type="entry name" value="WWE_4"/>
    <property type="match status" value="1"/>
</dbReference>
<feature type="compositionally biased region" description="Polar residues" evidence="12">
    <location>
        <begin position="614"/>
        <end position="634"/>
    </location>
</feature>
<dbReference type="InterPro" id="IPR012317">
    <property type="entry name" value="Poly(ADP-ribose)pol_cat_dom"/>
</dbReference>
<name>A0A6P5L6M1_PHACI</name>
<keyword evidence="3" id="KW-0963">Cytoplasm</keyword>
<feature type="domain" description="PARP catalytic" evidence="14">
    <location>
        <begin position="857"/>
        <end position="1051"/>
    </location>
</feature>
<dbReference type="InterPro" id="IPR036388">
    <property type="entry name" value="WH-like_DNA-bd_sf"/>
</dbReference>
<dbReference type="FunCoup" id="A0A6P5L6M1">
    <property type="interactions" value="1963"/>
</dbReference>
<evidence type="ECO:0000256" key="8">
    <source>
        <dbReference type="ARBA" id="ARBA00022833"/>
    </source>
</evidence>
<evidence type="ECO:0000256" key="5">
    <source>
        <dbReference type="ARBA" id="ARBA00022723"/>
    </source>
</evidence>
<accession>A0A6P5L6M1</accession>
<feature type="region of interest" description="Disordered" evidence="12">
    <location>
        <begin position="549"/>
        <end position="634"/>
    </location>
</feature>
<keyword evidence="4" id="KW-0597">Phosphoprotein</keyword>
<dbReference type="InterPro" id="IPR041360">
    <property type="entry name" value="ZAP_HTH"/>
</dbReference>
<feature type="compositionally biased region" description="Polar residues" evidence="12">
    <location>
        <begin position="253"/>
        <end position="263"/>
    </location>
</feature>